<evidence type="ECO:0000256" key="1">
    <source>
        <dbReference type="SAM" id="MobiDB-lite"/>
    </source>
</evidence>
<dbReference type="Proteomes" id="UP001281761">
    <property type="component" value="Unassembled WGS sequence"/>
</dbReference>
<protein>
    <submittedName>
        <fullName evidence="2">Uncharacterized protein</fullName>
    </submittedName>
</protein>
<comment type="caution">
    <text evidence="2">The sequence shown here is derived from an EMBL/GenBank/DDBJ whole genome shotgun (WGS) entry which is preliminary data.</text>
</comment>
<gene>
    <name evidence="2" type="ORF">BLNAU_14928</name>
</gene>
<reference evidence="2 3" key="1">
    <citation type="journal article" date="2022" name="bioRxiv">
        <title>Genomics of Preaxostyla Flagellates Illuminates Evolutionary Transitions and the Path Towards Mitochondrial Loss.</title>
        <authorList>
            <person name="Novak L.V.F."/>
            <person name="Treitli S.C."/>
            <person name="Pyrih J."/>
            <person name="Halakuc P."/>
            <person name="Pipaliya S.V."/>
            <person name="Vacek V."/>
            <person name="Brzon O."/>
            <person name="Soukal P."/>
            <person name="Eme L."/>
            <person name="Dacks J.B."/>
            <person name="Karnkowska A."/>
            <person name="Elias M."/>
            <person name="Hampl V."/>
        </authorList>
    </citation>
    <scope>NUCLEOTIDE SEQUENCE [LARGE SCALE GENOMIC DNA]</scope>
    <source>
        <strain evidence="2">NAU3</strain>
        <tissue evidence="2">Gut</tissue>
    </source>
</reference>
<evidence type="ECO:0000313" key="3">
    <source>
        <dbReference type="Proteomes" id="UP001281761"/>
    </source>
</evidence>
<proteinExistence type="predicted"/>
<evidence type="ECO:0000313" key="2">
    <source>
        <dbReference type="EMBL" id="KAK2950126.1"/>
    </source>
</evidence>
<organism evidence="2 3">
    <name type="scientific">Blattamonas nauphoetae</name>
    <dbReference type="NCBI Taxonomy" id="2049346"/>
    <lineage>
        <taxon>Eukaryota</taxon>
        <taxon>Metamonada</taxon>
        <taxon>Preaxostyla</taxon>
        <taxon>Oxymonadida</taxon>
        <taxon>Blattamonas</taxon>
    </lineage>
</organism>
<keyword evidence="3" id="KW-1185">Reference proteome</keyword>
<feature type="region of interest" description="Disordered" evidence="1">
    <location>
        <begin position="38"/>
        <end position="61"/>
    </location>
</feature>
<accession>A0ABQ9XIM8</accession>
<dbReference type="EMBL" id="JARBJD010000142">
    <property type="protein sequence ID" value="KAK2950126.1"/>
    <property type="molecule type" value="Genomic_DNA"/>
</dbReference>
<sequence length="305" mass="34501">MEEEPHFILPNRRLLFCDAFPPLSLSFVTLPFRSQTKSLERSDRSKRLNQTSVTGSFRKPSLDRSRRELTFHLRQSETHQLVRLHCSLFVHPSLPRDQHGRHQHVEIEQPAIDVCSKKHQHFRPVDRPHLAFSVPANPQRHHARFHSSLGRSWHEVNIETGGVGLGKRERTLKPPITKVIPHSSCALPASPPPPFAASSILVCPFHASLNPALILSTMAVDSLTPSSVCLIVTRSLTNNAVEWCRPMKLPSHLIDCRQHALLPAVREAFSLLECGDKEHLDFNLSRHNIVPILLLRSLLQPNPSL</sequence>
<name>A0ABQ9XIM8_9EUKA</name>